<keyword evidence="2" id="KW-1185">Reference proteome</keyword>
<dbReference type="GeneID" id="28768885"/>
<dbReference type="RefSeq" id="XP_018043069.1">
    <property type="nucleotide sequence ID" value="XM_018185399.1"/>
</dbReference>
<dbReference type="EMBL" id="KV441548">
    <property type="protein sequence ID" value="OAG12704.1"/>
    <property type="molecule type" value="Genomic_DNA"/>
</dbReference>
<name>A0A177CYS6_9PLEO</name>
<proteinExistence type="predicted"/>
<evidence type="ECO:0000313" key="2">
    <source>
        <dbReference type="Proteomes" id="UP000077069"/>
    </source>
</evidence>
<dbReference type="Proteomes" id="UP000077069">
    <property type="component" value="Unassembled WGS sequence"/>
</dbReference>
<dbReference type="AlphaFoldDB" id="A0A177CYS6"/>
<protein>
    <submittedName>
        <fullName evidence="1">Uncharacterized protein</fullName>
    </submittedName>
</protein>
<evidence type="ECO:0000313" key="1">
    <source>
        <dbReference type="EMBL" id="OAG12704.1"/>
    </source>
</evidence>
<accession>A0A177CYS6</accession>
<dbReference type="InParanoid" id="A0A177CYS6"/>
<reference evidence="1 2" key="1">
    <citation type="submission" date="2016-05" db="EMBL/GenBank/DDBJ databases">
        <title>Comparative analysis of secretome profiles of manganese(II)-oxidizing ascomycete fungi.</title>
        <authorList>
            <consortium name="DOE Joint Genome Institute"/>
            <person name="Zeiner C.A."/>
            <person name="Purvine S.O."/>
            <person name="Zink E.M."/>
            <person name="Wu S."/>
            <person name="Pasa-Tolic L."/>
            <person name="Chaput D.L."/>
            <person name="Haridas S."/>
            <person name="Grigoriev I.V."/>
            <person name="Santelli C.M."/>
            <person name="Hansel C.M."/>
        </authorList>
    </citation>
    <scope>NUCLEOTIDE SEQUENCE [LARGE SCALE GENOMIC DNA]</scope>
    <source>
        <strain evidence="1 2">AP3s5-JAC2a</strain>
    </source>
</reference>
<sequence length="155" mass="17296">MQIRTFGLGLVILKTTSLSTARVHFESILLFSFCPHLPLNDDVLKIEKSLRFADSACYAVSAFATSTPLVDEVPSRTMSNSTLLPLFMYRRTPSSDLHNYSMDVKNMCARFWQSVAMIAATAVLHEPAAVGLHHPDIDTADAITSTRLTCIRLWY</sequence>
<gene>
    <name evidence="1" type="ORF">CC84DRAFT_156111</name>
</gene>
<organism evidence="1 2">
    <name type="scientific">Paraphaeosphaeria sporulosa</name>
    <dbReference type="NCBI Taxonomy" id="1460663"/>
    <lineage>
        <taxon>Eukaryota</taxon>
        <taxon>Fungi</taxon>
        <taxon>Dikarya</taxon>
        <taxon>Ascomycota</taxon>
        <taxon>Pezizomycotina</taxon>
        <taxon>Dothideomycetes</taxon>
        <taxon>Pleosporomycetidae</taxon>
        <taxon>Pleosporales</taxon>
        <taxon>Massarineae</taxon>
        <taxon>Didymosphaeriaceae</taxon>
        <taxon>Paraphaeosphaeria</taxon>
    </lineage>
</organism>